<protein>
    <recommendedName>
        <fullName evidence="2">Glycosyltransferase 2-like domain-containing protein</fullName>
    </recommendedName>
</protein>
<keyword evidence="1" id="KW-1133">Transmembrane helix</keyword>
<gene>
    <name evidence="3" type="ORF">AUC71_04430</name>
</gene>
<feature type="transmembrane region" description="Helical" evidence="1">
    <location>
        <begin position="292"/>
        <end position="319"/>
    </location>
</feature>
<dbReference type="CDD" id="cd00761">
    <property type="entry name" value="Glyco_tranf_GTA_type"/>
    <property type="match status" value="1"/>
</dbReference>
<dbReference type="AlphaFoldDB" id="A0A1E3VTH3"/>
<keyword evidence="1" id="KW-0812">Transmembrane</keyword>
<dbReference type="Gene3D" id="3.90.550.10">
    <property type="entry name" value="Spore Coat Polysaccharide Biosynthesis Protein SpsA, Chain A"/>
    <property type="match status" value="1"/>
</dbReference>
<dbReference type="PANTHER" id="PTHR43685">
    <property type="entry name" value="GLYCOSYLTRANSFERASE"/>
    <property type="match status" value="1"/>
</dbReference>
<organism evidence="3 4">
    <name type="scientific">Methyloceanibacter marginalis</name>
    <dbReference type="NCBI Taxonomy" id="1774971"/>
    <lineage>
        <taxon>Bacteria</taxon>
        <taxon>Pseudomonadati</taxon>
        <taxon>Pseudomonadota</taxon>
        <taxon>Alphaproteobacteria</taxon>
        <taxon>Hyphomicrobiales</taxon>
        <taxon>Hyphomicrobiaceae</taxon>
        <taxon>Methyloceanibacter</taxon>
    </lineage>
</organism>
<comment type="caution">
    <text evidence="3">The sequence shown here is derived from an EMBL/GenBank/DDBJ whole genome shotgun (WGS) entry which is preliminary data.</text>
</comment>
<dbReference type="PANTHER" id="PTHR43685:SF2">
    <property type="entry name" value="GLYCOSYLTRANSFERASE 2-LIKE DOMAIN-CONTAINING PROTEIN"/>
    <property type="match status" value="1"/>
</dbReference>
<keyword evidence="4" id="KW-1185">Reference proteome</keyword>
<dbReference type="Proteomes" id="UP000095042">
    <property type="component" value="Unassembled WGS sequence"/>
</dbReference>
<evidence type="ECO:0000313" key="4">
    <source>
        <dbReference type="Proteomes" id="UP000095042"/>
    </source>
</evidence>
<proteinExistence type="predicted"/>
<dbReference type="InterPro" id="IPR050834">
    <property type="entry name" value="Glycosyltransf_2"/>
</dbReference>
<evidence type="ECO:0000313" key="3">
    <source>
        <dbReference type="EMBL" id="ODR96817.1"/>
    </source>
</evidence>
<dbReference type="InterPro" id="IPR001173">
    <property type="entry name" value="Glyco_trans_2-like"/>
</dbReference>
<dbReference type="RefSeq" id="WP_069625084.1">
    <property type="nucleotide sequence ID" value="NZ_LPWD01000455.1"/>
</dbReference>
<sequence>MNAVSDRSLPSFSLVLETVNLELADVDDVRRSLASLAQQDLSPEAANEVVLVESGEVPQEVLATLRKDFPWLSLVKVPNETGYEEAKMAGVKETTGEIIVFFDADCEYQPGWLRHLIEGLAERPDISVLGGETMIHTDSAWAIASAVLFSFDWYTDREEIYEAERFHFNNVAFRRSALERVPPPTNLPVFRLPTTYYAALLREHGYRIARQPLSRCRHESPNGLAHFFWRYIVFGLDGVYTQKLPWPGRSGAHHNRPSRGFLFGRMFSVGADHLTKVSRRLVRIFAEDPRRLIYLPVVLPLVMTGAILMVCGFVSGAFAPKLLPSMMPDSVKRGTAYDTSRAPV</sequence>
<dbReference type="OrthoDB" id="6653642at2"/>
<accession>A0A1E3VTH3</accession>
<evidence type="ECO:0000259" key="2">
    <source>
        <dbReference type="Pfam" id="PF00535"/>
    </source>
</evidence>
<name>A0A1E3VTH3_9HYPH</name>
<reference evidence="3 4" key="1">
    <citation type="journal article" date="2016" name="Environ. Microbiol.">
        <title>New Methyloceanibacter diversity from North Sea sediments includes methanotroph containing solely the soluble methane monooxygenase.</title>
        <authorList>
            <person name="Vekeman B."/>
            <person name="Kerckhof F.M."/>
            <person name="Cremers G."/>
            <person name="de Vos P."/>
            <person name="Vandamme P."/>
            <person name="Boon N."/>
            <person name="Op den Camp H.J."/>
            <person name="Heylen K."/>
        </authorList>
    </citation>
    <scope>NUCLEOTIDE SEQUENCE [LARGE SCALE GENOMIC DNA]</scope>
    <source>
        <strain evidence="3 4">R-67177</strain>
    </source>
</reference>
<feature type="domain" description="Glycosyltransferase 2-like" evidence="2">
    <location>
        <begin position="28"/>
        <end position="179"/>
    </location>
</feature>
<dbReference type="Pfam" id="PF00535">
    <property type="entry name" value="Glycos_transf_2"/>
    <property type="match status" value="1"/>
</dbReference>
<dbReference type="SUPFAM" id="SSF53448">
    <property type="entry name" value="Nucleotide-diphospho-sugar transferases"/>
    <property type="match status" value="1"/>
</dbReference>
<dbReference type="InterPro" id="IPR029044">
    <property type="entry name" value="Nucleotide-diphossugar_trans"/>
</dbReference>
<dbReference type="EMBL" id="LPWD01000455">
    <property type="protein sequence ID" value="ODR96817.1"/>
    <property type="molecule type" value="Genomic_DNA"/>
</dbReference>
<keyword evidence="1" id="KW-0472">Membrane</keyword>
<evidence type="ECO:0000256" key="1">
    <source>
        <dbReference type="SAM" id="Phobius"/>
    </source>
</evidence>